<dbReference type="PANTHER" id="PTHR45676:SF159">
    <property type="entry name" value="RING-H2 FINGER PROTEIN ATL51"/>
    <property type="match status" value="1"/>
</dbReference>
<organism evidence="4 5">
    <name type="scientific">Carpinus fangiana</name>
    <dbReference type="NCBI Taxonomy" id="176857"/>
    <lineage>
        <taxon>Eukaryota</taxon>
        <taxon>Viridiplantae</taxon>
        <taxon>Streptophyta</taxon>
        <taxon>Embryophyta</taxon>
        <taxon>Tracheophyta</taxon>
        <taxon>Spermatophyta</taxon>
        <taxon>Magnoliopsida</taxon>
        <taxon>eudicotyledons</taxon>
        <taxon>Gunneridae</taxon>
        <taxon>Pentapetalae</taxon>
        <taxon>rosids</taxon>
        <taxon>fabids</taxon>
        <taxon>Fagales</taxon>
        <taxon>Betulaceae</taxon>
        <taxon>Carpinus</taxon>
    </lineage>
</organism>
<name>A0A5N6R5E2_9ROSI</name>
<evidence type="ECO:0000256" key="2">
    <source>
        <dbReference type="SAM" id="Phobius"/>
    </source>
</evidence>
<sequence length="150" mass="17193">MDPLYIDPNYTEDSLDLHIAIGCFIFIFFLSWFLDTYIFPILIAFFLPVAGPRIDGHEIDQFMPPVMVQISSSSDNDREYGGGRNCVICLEEFKDGEWCRLFPHCNHKFHVPCIDAWLECPNLSCPLCRNSLEDDLAIILANVTEIDDLV</sequence>
<dbReference type="GO" id="GO:0016567">
    <property type="term" value="P:protein ubiquitination"/>
    <property type="evidence" value="ECO:0007669"/>
    <property type="project" value="UniProtKB-UniPathway"/>
</dbReference>
<keyword evidence="5" id="KW-1185">Reference proteome</keyword>
<dbReference type="OrthoDB" id="9984778at2759"/>
<keyword evidence="2" id="KW-0472">Membrane</keyword>
<keyword evidence="1" id="KW-0862">Zinc</keyword>
<dbReference type="CDD" id="cd16454">
    <property type="entry name" value="RING-H2_PA-TM-RING"/>
    <property type="match status" value="1"/>
</dbReference>
<dbReference type="InterPro" id="IPR013083">
    <property type="entry name" value="Znf_RING/FYVE/PHD"/>
</dbReference>
<dbReference type="AlphaFoldDB" id="A0A5N6R5E2"/>
<proteinExistence type="predicted"/>
<gene>
    <name evidence="4" type="ORF">FH972_012470</name>
</gene>
<protein>
    <recommendedName>
        <fullName evidence="3">RING-type domain-containing protein</fullName>
    </recommendedName>
</protein>
<keyword evidence="1" id="KW-0479">Metal-binding</keyword>
<dbReference type="SUPFAM" id="SSF57850">
    <property type="entry name" value="RING/U-box"/>
    <property type="match status" value="1"/>
</dbReference>
<dbReference type="GO" id="GO:0008270">
    <property type="term" value="F:zinc ion binding"/>
    <property type="evidence" value="ECO:0007669"/>
    <property type="project" value="UniProtKB-KW"/>
</dbReference>
<dbReference type="Proteomes" id="UP000327013">
    <property type="component" value="Chromosome 5"/>
</dbReference>
<feature type="domain" description="RING-type" evidence="3">
    <location>
        <begin position="86"/>
        <end position="129"/>
    </location>
</feature>
<dbReference type="UniPathway" id="UPA00143"/>
<dbReference type="PANTHER" id="PTHR45676">
    <property type="entry name" value="RING-H2 FINGER PROTEIN ATL51-RELATED"/>
    <property type="match status" value="1"/>
</dbReference>
<accession>A0A5N6R5E2</accession>
<feature type="transmembrane region" description="Helical" evidence="2">
    <location>
        <begin position="19"/>
        <end position="47"/>
    </location>
</feature>
<dbReference type="EMBL" id="CM017325">
    <property type="protein sequence ID" value="KAE8055643.1"/>
    <property type="molecule type" value="Genomic_DNA"/>
</dbReference>
<dbReference type="Gene3D" id="3.30.40.10">
    <property type="entry name" value="Zinc/RING finger domain, C3HC4 (zinc finger)"/>
    <property type="match status" value="1"/>
</dbReference>
<keyword evidence="2" id="KW-1133">Transmembrane helix</keyword>
<keyword evidence="1" id="KW-0863">Zinc-finger</keyword>
<dbReference type="InterPro" id="IPR001841">
    <property type="entry name" value="Znf_RING"/>
</dbReference>
<reference evidence="4 5" key="1">
    <citation type="submission" date="2019-06" db="EMBL/GenBank/DDBJ databases">
        <title>A chromosomal-level reference genome of Carpinus fangiana (Coryloideae, Betulaceae).</title>
        <authorList>
            <person name="Yang X."/>
            <person name="Wang Z."/>
            <person name="Zhang L."/>
            <person name="Hao G."/>
            <person name="Liu J."/>
            <person name="Yang Y."/>
        </authorList>
    </citation>
    <scope>NUCLEOTIDE SEQUENCE [LARGE SCALE GENOMIC DNA]</scope>
    <source>
        <strain evidence="4">Cfa_2016G</strain>
        <tissue evidence="4">Leaf</tissue>
    </source>
</reference>
<dbReference type="Pfam" id="PF13639">
    <property type="entry name" value="zf-RING_2"/>
    <property type="match status" value="1"/>
</dbReference>
<dbReference type="PROSITE" id="PS50089">
    <property type="entry name" value="ZF_RING_2"/>
    <property type="match status" value="1"/>
</dbReference>
<evidence type="ECO:0000313" key="5">
    <source>
        <dbReference type="Proteomes" id="UP000327013"/>
    </source>
</evidence>
<evidence type="ECO:0000259" key="3">
    <source>
        <dbReference type="PROSITE" id="PS50089"/>
    </source>
</evidence>
<dbReference type="SMART" id="SM00184">
    <property type="entry name" value="RING"/>
    <property type="match status" value="1"/>
</dbReference>
<evidence type="ECO:0000256" key="1">
    <source>
        <dbReference type="PROSITE-ProRule" id="PRU00175"/>
    </source>
</evidence>
<keyword evidence="2" id="KW-0812">Transmembrane</keyword>
<evidence type="ECO:0000313" key="4">
    <source>
        <dbReference type="EMBL" id="KAE8055643.1"/>
    </source>
</evidence>